<dbReference type="GO" id="GO:0050661">
    <property type="term" value="F:NADP binding"/>
    <property type="evidence" value="ECO:0007669"/>
    <property type="project" value="InterPro"/>
</dbReference>
<keyword evidence="1" id="KW-0285">Flavoprotein</keyword>
<evidence type="ECO:0000313" key="4">
    <source>
        <dbReference type="EMBL" id="KIP02786.1"/>
    </source>
</evidence>
<keyword evidence="5" id="KW-1185">Reference proteome</keyword>
<dbReference type="STRING" id="745531.A0A0C3RRN8"/>
<sequence length="591" mass="65239">MSLQVEHTESPSATAVASAWLKTFSSALYESNHEAVARTFVPGGWFRDLLTFTWDVRALNGHEKIASYLKDTLPYTTISNVRFDKDPHFAPTYRTGPPESIEFGFTYESTLAWGKGFVRLVRGNAGQWLALTASMIVDDLKGHEEISVDEDWEAQAKNGAWGDLHANAKAQAETNPTVLIVGAGQNGLQVAARFRNMRIPTLLIDRTARIGDNWRQRYKSLALHTTKEHHQLLYQPFPSTWPCYTPRDKLADWFETYAVNQNLVYWTKSTILGRPVYNKVRGVWDVTVQRDNDIVHLAPAHIVMATGVLGGPYIPEFANREAFPGSVLHTTQYSDPAPFAGKRVVVVGAGNTAIDVCQDLVGAGAQEVTMVQRSETCVVSRDNVEKRLRSVWVPGVDVAVGDMINMSTPLGFIKQQNIAHQAEQWEQEKVLHAKLRKGGVKLSLGPDGGGQIIQIWERLGGKWQDKGGADLIESGEIKIKQGVQPVSYSPNGLVFDDGSELAADVIMLSTGYINMQEINKKIFGAEVIEAVGRVHGLDEEGEIYGSYRPTKHPGLWFAGGDFYAARTLSKQLGILIIASKLGLINSSHSNL</sequence>
<dbReference type="SUPFAM" id="SSF51905">
    <property type="entry name" value="FAD/NAD(P)-binding domain"/>
    <property type="match status" value="2"/>
</dbReference>
<evidence type="ECO:0000256" key="2">
    <source>
        <dbReference type="ARBA" id="ARBA00022827"/>
    </source>
</evidence>
<dbReference type="PANTHER" id="PTHR43539:SF68">
    <property type="entry name" value="FLAVIN-BINDING MONOOXYGENASE-LIKE PROTEIN (AFU_ORTHOLOGUE AFUA_4G09220)"/>
    <property type="match status" value="1"/>
</dbReference>
<dbReference type="PANTHER" id="PTHR43539">
    <property type="entry name" value="FLAVIN-BINDING MONOOXYGENASE-LIKE PROTEIN (AFU_ORTHOLOGUE AFUA_4G09220)"/>
    <property type="match status" value="1"/>
</dbReference>
<evidence type="ECO:0000256" key="3">
    <source>
        <dbReference type="ARBA" id="ARBA00023002"/>
    </source>
</evidence>
<dbReference type="OrthoDB" id="74360at2759"/>
<dbReference type="PRINTS" id="PR00469">
    <property type="entry name" value="PNDRDTASEII"/>
</dbReference>
<dbReference type="AlphaFoldDB" id="A0A0C3RRN8"/>
<keyword evidence="2" id="KW-0274">FAD</keyword>
<dbReference type="Pfam" id="PF00743">
    <property type="entry name" value="FMO-like"/>
    <property type="match status" value="1"/>
</dbReference>
<gene>
    <name evidence="4" type="ORF">PHLGIDRAFT_95590</name>
</gene>
<evidence type="ECO:0008006" key="6">
    <source>
        <dbReference type="Google" id="ProtNLM"/>
    </source>
</evidence>
<protein>
    <recommendedName>
        <fullName evidence="6">FAD/NAD(P)-binding domain-containing protein</fullName>
    </recommendedName>
</protein>
<dbReference type="EMBL" id="KN840653">
    <property type="protein sequence ID" value="KIP02786.1"/>
    <property type="molecule type" value="Genomic_DNA"/>
</dbReference>
<dbReference type="GO" id="GO:0050660">
    <property type="term" value="F:flavin adenine dinucleotide binding"/>
    <property type="evidence" value="ECO:0007669"/>
    <property type="project" value="InterPro"/>
</dbReference>
<evidence type="ECO:0000256" key="1">
    <source>
        <dbReference type="ARBA" id="ARBA00022630"/>
    </source>
</evidence>
<dbReference type="HOGENOM" id="CLU_015676_1_0_1"/>
<evidence type="ECO:0000313" key="5">
    <source>
        <dbReference type="Proteomes" id="UP000053257"/>
    </source>
</evidence>
<accession>A0A0C3RRN8</accession>
<keyword evidence="3" id="KW-0560">Oxidoreductase</keyword>
<dbReference type="Proteomes" id="UP000053257">
    <property type="component" value="Unassembled WGS sequence"/>
</dbReference>
<dbReference type="InterPro" id="IPR020946">
    <property type="entry name" value="Flavin_mOase-like"/>
</dbReference>
<dbReference type="Gene3D" id="3.50.50.60">
    <property type="entry name" value="FAD/NAD(P)-binding domain"/>
    <property type="match status" value="1"/>
</dbReference>
<organism evidence="4 5">
    <name type="scientific">Phlebiopsis gigantea (strain 11061_1 CR5-6)</name>
    <name type="common">White-rot fungus</name>
    <name type="synonym">Peniophora gigantea</name>
    <dbReference type="NCBI Taxonomy" id="745531"/>
    <lineage>
        <taxon>Eukaryota</taxon>
        <taxon>Fungi</taxon>
        <taxon>Dikarya</taxon>
        <taxon>Basidiomycota</taxon>
        <taxon>Agaricomycotina</taxon>
        <taxon>Agaricomycetes</taxon>
        <taxon>Polyporales</taxon>
        <taxon>Phanerochaetaceae</taxon>
        <taxon>Phlebiopsis</taxon>
    </lineage>
</organism>
<dbReference type="InterPro" id="IPR050982">
    <property type="entry name" value="Auxin_biosynth/cation_transpt"/>
</dbReference>
<name>A0A0C3RRN8_PHLG1</name>
<dbReference type="InterPro" id="IPR036188">
    <property type="entry name" value="FAD/NAD-bd_sf"/>
</dbReference>
<dbReference type="GO" id="GO:0004499">
    <property type="term" value="F:N,N-dimethylaniline monooxygenase activity"/>
    <property type="evidence" value="ECO:0007669"/>
    <property type="project" value="InterPro"/>
</dbReference>
<proteinExistence type="predicted"/>
<reference evidence="4 5" key="1">
    <citation type="journal article" date="2014" name="PLoS Genet.">
        <title>Analysis of the Phlebiopsis gigantea genome, transcriptome and secretome provides insight into its pioneer colonization strategies of wood.</title>
        <authorList>
            <person name="Hori C."/>
            <person name="Ishida T."/>
            <person name="Igarashi K."/>
            <person name="Samejima M."/>
            <person name="Suzuki H."/>
            <person name="Master E."/>
            <person name="Ferreira P."/>
            <person name="Ruiz-Duenas F.J."/>
            <person name="Held B."/>
            <person name="Canessa P."/>
            <person name="Larrondo L.F."/>
            <person name="Schmoll M."/>
            <person name="Druzhinina I.S."/>
            <person name="Kubicek C.P."/>
            <person name="Gaskell J.A."/>
            <person name="Kersten P."/>
            <person name="St John F."/>
            <person name="Glasner J."/>
            <person name="Sabat G."/>
            <person name="Splinter BonDurant S."/>
            <person name="Syed K."/>
            <person name="Yadav J."/>
            <person name="Mgbeahuruike A.C."/>
            <person name="Kovalchuk A."/>
            <person name="Asiegbu F.O."/>
            <person name="Lackner G."/>
            <person name="Hoffmeister D."/>
            <person name="Rencoret J."/>
            <person name="Gutierrez A."/>
            <person name="Sun H."/>
            <person name="Lindquist E."/>
            <person name="Barry K."/>
            <person name="Riley R."/>
            <person name="Grigoriev I.V."/>
            <person name="Henrissat B."/>
            <person name="Kues U."/>
            <person name="Berka R.M."/>
            <person name="Martinez A.T."/>
            <person name="Covert S.F."/>
            <person name="Blanchette R.A."/>
            <person name="Cullen D."/>
        </authorList>
    </citation>
    <scope>NUCLEOTIDE SEQUENCE [LARGE SCALE GENOMIC DNA]</scope>
    <source>
        <strain evidence="4 5">11061_1 CR5-6</strain>
    </source>
</reference>